<proteinExistence type="predicted"/>
<accession>A0ABW4KRH6</accession>
<feature type="compositionally biased region" description="Low complexity" evidence="1">
    <location>
        <begin position="224"/>
        <end position="248"/>
    </location>
</feature>
<dbReference type="EMBL" id="JBHUEJ010000010">
    <property type="protein sequence ID" value="MFD1709794.1"/>
    <property type="molecule type" value="Genomic_DNA"/>
</dbReference>
<feature type="region of interest" description="Disordered" evidence="1">
    <location>
        <begin position="207"/>
        <end position="292"/>
    </location>
</feature>
<sequence length="292" mass="31014">MKLNIFAGKLKQSLSQNQILAVGLVAVVILATLQQLKINQMRERVVILPAGMTEKTEIATRSANEAYYKSWGVFVSSQVGSVTPGEAESTATVLEPYFTREAWLPVKSHLNSIRLDPNYQQYAAVNQFSPKLAIYEPSTNKTFVQGTQKTSVYRDNKALPLSQMEVTYEMDIKIQSGVPKVTNITSYRGPAHTIAWAQRFPSAAAAFKAQQANRPDQLTPQLSGSDDAAADAPAGSASAPAGNAATPALVAPPSPTDAAVDGAPSDGASRPPAAAARNGNQPDSTLSSADRL</sequence>
<evidence type="ECO:0000313" key="3">
    <source>
        <dbReference type="Proteomes" id="UP001597304"/>
    </source>
</evidence>
<organism evidence="2 3">
    <name type="scientific">Ottowia flava</name>
    <dbReference type="NCBI Taxonomy" id="2675430"/>
    <lineage>
        <taxon>Bacteria</taxon>
        <taxon>Pseudomonadati</taxon>
        <taxon>Pseudomonadota</taxon>
        <taxon>Betaproteobacteria</taxon>
        <taxon>Burkholderiales</taxon>
        <taxon>Comamonadaceae</taxon>
        <taxon>Ottowia</taxon>
    </lineage>
</organism>
<protein>
    <submittedName>
        <fullName evidence="2">TraE/TraK family type IV conjugative transfer system protein</fullName>
    </submittedName>
</protein>
<dbReference type="InterPro" id="IPR007973">
    <property type="entry name" value="Pilus_assembly_TraE"/>
</dbReference>
<comment type="caution">
    <text evidence="2">The sequence shown here is derived from an EMBL/GenBank/DDBJ whole genome shotgun (WGS) entry which is preliminary data.</text>
</comment>
<dbReference type="RefSeq" id="WP_187265774.1">
    <property type="nucleotide sequence ID" value="NZ_JBHUEJ010000010.1"/>
</dbReference>
<feature type="compositionally biased region" description="Polar residues" evidence="1">
    <location>
        <begin position="213"/>
        <end position="223"/>
    </location>
</feature>
<dbReference type="Pfam" id="PF05309">
    <property type="entry name" value="TraE"/>
    <property type="match status" value="1"/>
</dbReference>
<evidence type="ECO:0000256" key="1">
    <source>
        <dbReference type="SAM" id="MobiDB-lite"/>
    </source>
</evidence>
<gene>
    <name evidence="2" type="ORF">ACFSF0_04195</name>
</gene>
<keyword evidence="3" id="KW-1185">Reference proteome</keyword>
<evidence type="ECO:0000313" key="2">
    <source>
        <dbReference type="EMBL" id="MFD1709794.1"/>
    </source>
</evidence>
<name>A0ABW4KRH6_9BURK</name>
<dbReference type="Proteomes" id="UP001597304">
    <property type="component" value="Unassembled WGS sequence"/>
</dbReference>
<reference evidence="3" key="1">
    <citation type="journal article" date="2019" name="Int. J. Syst. Evol. Microbiol.">
        <title>The Global Catalogue of Microorganisms (GCM) 10K type strain sequencing project: providing services to taxonomists for standard genome sequencing and annotation.</title>
        <authorList>
            <consortium name="The Broad Institute Genomics Platform"/>
            <consortium name="The Broad Institute Genome Sequencing Center for Infectious Disease"/>
            <person name="Wu L."/>
            <person name="Ma J."/>
        </authorList>
    </citation>
    <scope>NUCLEOTIDE SEQUENCE [LARGE SCALE GENOMIC DNA]</scope>
    <source>
        <strain evidence="3">LMG 29247</strain>
    </source>
</reference>
<feature type="compositionally biased region" description="Polar residues" evidence="1">
    <location>
        <begin position="278"/>
        <end position="292"/>
    </location>
</feature>